<accession>A0A158EZZ2</accession>
<dbReference type="Proteomes" id="UP000054717">
    <property type="component" value="Unassembled WGS sequence"/>
</dbReference>
<feature type="region of interest" description="Disordered" evidence="1">
    <location>
        <begin position="1"/>
        <end position="20"/>
    </location>
</feature>
<dbReference type="STRING" id="326475.AWB66_00427"/>
<name>A0A158EZZ2_9BURK</name>
<sequence>MFLGCHSMDSNTSCSPKRSGADRDAAVLSLVRKLNVGFGRLPARCEQAFFAALAQTIDQPLTYRAALVP</sequence>
<dbReference type="EMBL" id="FCNZ02000001">
    <property type="protein sequence ID" value="SAL13015.1"/>
    <property type="molecule type" value="Genomic_DNA"/>
</dbReference>
<organism evidence="2 3">
    <name type="scientific">Caballeronia telluris</name>
    <dbReference type="NCBI Taxonomy" id="326475"/>
    <lineage>
        <taxon>Bacteria</taxon>
        <taxon>Pseudomonadati</taxon>
        <taxon>Pseudomonadota</taxon>
        <taxon>Betaproteobacteria</taxon>
        <taxon>Burkholderiales</taxon>
        <taxon>Burkholderiaceae</taxon>
        <taxon>Caballeronia</taxon>
    </lineage>
</organism>
<keyword evidence="3" id="KW-1185">Reference proteome</keyword>
<evidence type="ECO:0000313" key="2">
    <source>
        <dbReference type="EMBL" id="SAL13015.1"/>
    </source>
</evidence>
<dbReference type="AlphaFoldDB" id="A0A158EZZ2"/>
<evidence type="ECO:0000313" key="3">
    <source>
        <dbReference type="Proteomes" id="UP000054717"/>
    </source>
</evidence>
<proteinExistence type="predicted"/>
<protein>
    <submittedName>
        <fullName evidence="2">Uncharacterized protein</fullName>
    </submittedName>
</protein>
<reference evidence="2" key="1">
    <citation type="submission" date="2016-01" db="EMBL/GenBank/DDBJ databases">
        <authorList>
            <person name="Peeters Charlotte."/>
        </authorList>
    </citation>
    <scope>NUCLEOTIDE SEQUENCE</scope>
    <source>
        <strain evidence="2">LMG 22936</strain>
    </source>
</reference>
<comment type="caution">
    <text evidence="2">The sequence shown here is derived from an EMBL/GenBank/DDBJ whole genome shotgun (WGS) entry which is preliminary data.</text>
</comment>
<gene>
    <name evidence="2" type="ORF">AWB66_00427</name>
</gene>
<evidence type="ECO:0000256" key="1">
    <source>
        <dbReference type="SAM" id="MobiDB-lite"/>
    </source>
</evidence>